<dbReference type="InterPro" id="IPR027022">
    <property type="entry name" value="ABC_permease_BceB-typ"/>
</dbReference>
<dbReference type="EMBL" id="QRWX01000002">
    <property type="protein sequence ID" value="RGT56235.1"/>
    <property type="molecule type" value="Genomic_DNA"/>
</dbReference>
<dbReference type="GO" id="GO:0055085">
    <property type="term" value="P:transmembrane transport"/>
    <property type="evidence" value="ECO:0007669"/>
    <property type="project" value="UniProtKB-UniRule"/>
</dbReference>
<comment type="subcellular location">
    <subcellularLocation>
        <location evidence="1 6">Cell membrane</location>
        <topology evidence="1 6">Multi-pass membrane protein</topology>
    </subcellularLocation>
</comment>
<dbReference type="GO" id="GO:0005886">
    <property type="term" value="C:plasma membrane"/>
    <property type="evidence" value="ECO:0007669"/>
    <property type="project" value="UniProtKB-SubCell"/>
</dbReference>
<dbReference type="PANTHER" id="PTHR46795:SF3">
    <property type="entry name" value="ABC TRANSPORTER PERMEASE"/>
    <property type="match status" value="1"/>
</dbReference>
<feature type="transmembrane region" description="Helical" evidence="6">
    <location>
        <begin position="109"/>
        <end position="131"/>
    </location>
</feature>
<dbReference type="Proteomes" id="UP000284731">
    <property type="component" value="Unassembled WGS sequence"/>
</dbReference>
<evidence type="ECO:0000256" key="4">
    <source>
        <dbReference type="ARBA" id="ARBA00022989"/>
    </source>
</evidence>
<evidence type="ECO:0000256" key="5">
    <source>
        <dbReference type="ARBA" id="ARBA00023136"/>
    </source>
</evidence>
<dbReference type="RefSeq" id="WP_118764765.1">
    <property type="nucleotide sequence ID" value="NZ_CABJCF010000002.1"/>
</dbReference>
<dbReference type="AlphaFoldDB" id="A0A412PF31"/>
<feature type="transmembrane region" description="Helical" evidence="6">
    <location>
        <begin position="501"/>
        <end position="525"/>
    </location>
</feature>
<accession>A0A412PF31</accession>
<keyword evidence="3 6" id="KW-0812">Transmembrane</keyword>
<feature type="transmembrane region" description="Helical" evidence="6">
    <location>
        <begin position="51"/>
        <end position="76"/>
    </location>
</feature>
<comment type="similarity">
    <text evidence="6">Belongs to the ABC-4 integral membrane protein family.</text>
</comment>
<feature type="transmembrane region" description="Helical" evidence="6">
    <location>
        <begin position="151"/>
        <end position="173"/>
    </location>
</feature>
<evidence type="ECO:0000256" key="2">
    <source>
        <dbReference type="ARBA" id="ARBA00022475"/>
    </source>
</evidence>
<dbReference type="PIRSF" id="PIRSF018968">
    <property type="entry name" value="ABC_permease_BceB"/>
    <property type="match status" value="1"/>
</dbReference>
<proteinExistence type="inferred from homology"/>
<keyword evidence="5 6" id="KW-0472">Membrane</keyword>
<keyword evidence="6" id="KW-0813">Transport</keyword>
<evidence type="ECO:0000313" key="8">
    <source>
        <dbReference type="EMBL" id="RGT56235.1"/>
    </source>
</evidence>
<feature type="transmembrane region" description="Helical" evidence="6">
    <location>
        <begin position="590"/>
        <end position="609"/>
    </location>
</feature>
<evidence type="ECO:0000259" key="7">
    <source>
        <dbReference type="Pfam" id="PF02687"/>
    </source>
</evidence>
<evidence type="ECO:0000313" key="9">
    <source>
        <dbReference type="Proteomes" id="UP000284731"/>
    </source>
</evidence>
<keyword evidence="2 6" id="KW-1003">Cell membrane</keyword>
<evidence type="ECO:0000256" key="1">
    <source>
        <dbReference type="ARBA" id="ARBA00004651"/>
    </source>
</evidence>
<keyword evidence="4 6" id="KW-1133">Transmembrane helix</keyword>
<dbReference type="InterPro" id="IPR052536">
    <property type="entry name" value="ABC-4_Integral_Memb_Prot"/>
</dbReference>
<protein>
    <submittedName>
        <fullName evidence="8">ABC transporter permease</fullName>
    </submittedName>
</protein>
<feature type="transmembrane region" description="Helical" evidence="6">
    <location>
        <begin position="277"/>
        <end position="296"/>
    </location>
</feature>
<feature type="transmembrane region" description="Helical" evidence="6">
    <location>
        <begin position="18"/>
        <end position="39"/>
    </location>
</feature>
<feature type="transmembrane region" description="Helical" evidence="6">
    <location>
        <begin position="219"/>
        <end position="244"/>
    </location>
</feature>
<evidence type="ECO:0000256" key="3">
    <source>
        <dbReference type="ARBA" id="ARBA00022692"/>
    </source>
</evidence>
<name>A0A412PF31_9FIRM</name>
<gene>
    <name evidence="8" type="ORF">DWX20_05365</name>
</gene>
<dbReference type="Pfam" id="PF02687">
    <property type="entry name" value="FtsX"/>
    <property type="match status" value="1"/>
</dbReference>
<dbReference type="InterPro" id="IPR003838">
    <property type="entry name" value="ABC3_permease_C"/>
</dbReference>
<organism evidence="8 9">
    <name type="scientific">Solobacterium moorei</name>
    <dbReference type="NCBI Taxonomy" id="102148"/>
    <lineage>
        <taxon>Bacteria</taxon>
        <taxon>Bacillati</taxon>
        <taxon>Bacillota</taxon>
        <taxon>Erysipelotrichia</taxon>
        <taxon>Erysipelotrichales</taxon>
        <taxon>Erysipelotrichaceae</taxon>
        <taxon>Solobacterium</taxon>
    </lineage>
</organism>
<evidence type="ECO:0000256" key="6">
    <source>
        <dbReference type="PIRNR" id="PIRNR018968"/>
    </source>
</evidence>
<dbReference type="PANTHER" id="PTHR46795">
    <property type="entry name" value="ABC TRANSPORTER PERMEASE-RELATED-RELATED"/>
    <property type="match status" value="1"/>
</dbReference>
<feature type="domain" description="ABC3 transporter permease C-terminal" evidence="7">
    <location>
        <begin position="60"/>
        <end position="175"/>
    </location>
</feature>
<feature type="transmembrane region" description="Helical" evidence="6">
    <location>
        <begin position="194"/>
        <end position="213"/>
    </location>
</feature>
<sequence>MTLFDFAFNNIKRDFGTYFYHFLSCVFSVLIFFLFMTLAQHPALAVVSSGSTIGLVLSQASLISMIFSFVLILYSVGNFLKNRSKQFAILNIIGASKKQFTKLIFLENMILSAVALFLGIILGIIFSKLFLMIAQSLIDGLNLYFYFPVKALIFTIILMGGLFFVVALLAPVIMRKKKVIDLLKKEEVAEKNHFVFSLFAFVVITPLTIYFHLDSDIPLFAYPLELLFVISTSYFLFYLIFMGYQFVIEHSKKRYAQNNLIKLSNFKYKINTNVKTMAGAMILFGVILTAFVYIVGAPRNVTDDTKKFMPYTYMYANWESKVDGEKKAVFISNYLARKDHFKELTISYAQLPSETRTTRHIVLSNTMYNAIADFLNRDKIDLTDNEYFLVGVDGKKAPKLSERMIDKLAQYDITKERGADKRIIALSGYFTSVTVVSDSKYQKLLSEMNEDKIYAFEQVQYRNDTAVEVDDLQKEIDFKMDQETFMSYYSYYSYENMIRNLIAYVGSILCIAFLIGIASIIYTRLYSLADEESKKYSIMMKLGVSKKEIKSILSSTVRWILVLPFGVALILSFGVITLIDRETLTSYTNLALICGVINLSIELLIYAIINRKYQEKVFNMMYKL</sequence>
<feature type="transmembrane region" description="Helical" evidence="6">
    <location>
        <begin position="556"/>
        <end position="578"/>
    </location>
</feature>
<reference evidence="8 9" key="1">
    <citation type="submission" date="2018-08" db="EMBL/GenBank/DDBJ databases">
        <title>A genome reference for cultivated species of the human gut microbiota.</title>
        <authorList>
            <person name="Zou Y."/>
            <person name="Xue W."/>
            <person name="Luo G."/>
        </authorList>
    </citation>
    <scope>NUCLEOTIDE SEQUENCE [LARGE SCALE GENOMIC DNA]</scope>
    <source>
        <strain evidence="8 9">AF18-46</strain>
    </source>
</reference>
<comment type="caution">
    <text evidence="8">The sequence shown here is derived from an EMBL/GenBank/DDBJ whole genome shotgun (WGS) entry which is preliminary data.</text>
</comment>